<dbReference type="RefSeq" id="WP_125555269.1">
    <property type="nucleotide sequence ID" value="NZ_RBVX01000005.1"/>
</dbReference>
<feature type="transmembrane region" description="Helical" evidence="1">
    <location>
        <begin position="189"/>
        <end position="211"/>
    </location>
</feature>
<dbReference type="InterPro" id="IPR047928">
    <property type="entry name" value="Perm_prefix_1"/>
</dbReference>
<name>A0A428N6G6_9BACI</name>
<organism evidence="2 3">
    <name type="scientific">Salibacterium salarium</name>
    <dbReference type="NCBI Taxonomy" id="284579"/>
    <lineage>
        <taxon>Bacteria</taxon>
        <taxon>Bacillati</taxon>
        <taxon>Bacillota</taxon>
        <taxon>Bacilli</taxon>
        <taxon>Bacillales</taxon>
        <taxon>Bacillaceae</taxon>
    </lineage>
</organism>
<comment type="caution">
    <text evidence="2">The sequence shown here is derived from an EMBL/GenBank/DDBJ whole genome shotgun (WGS) entry which is preliminary data.</text>
</comment>
<evidence type="ECO:0000313" key="2">
    <source>
        <dbReference type="EMBL" id="RSL34001.1"/>
    </source>
</evidence>
<dbReference type="OrthoDB" id="2963492at2"/>
<dbReference type="Proteomes" id="UP000275076">
    <property type="component" value="Unassembled WGS sequence"/>
</dbReference>
<keyword evidence="3" id="KW-1185">Reference proteome</keyword>
<feature type="transmembrane region" description="Helical" evidence="1">
    <location>
        <begin position="125"/>
        <end position="146"/>
    </location>
</feature>
<accession>A0A428N6G6</accession>
<evidence type="ECO:0000256" key="1">
    <source>
        <dbReference type="SAM" id="Phobius"/>
    </source>
</evidence>
<keyword evidence="1" id="KW-0812">Transmembrane</keyword>
<dbReference type="AlphaFoldDB" id="A0A428N6G6"/>
<reference evidence="2 3" key="1">
    <citation type="submission" date="2018-10" db="EMBL/GenBank/DDBJ databases">
        <title>Draft genome sequence of Bacillus salarius IM0101, isolated from a hypersaline soil in Inner Mongolia, China.</title>
        <authorList>
            <person name="Yamprayoonswat W."/>
            <person name="Boonvisut S."/>
            <person name="Jumpathong W."/>
            <person name="Sittihan S."/>
            <person name="Ruangsuj P."/>
            <person name="Wanthongcharoen S."/>
            <person name="Thongpramul N."/>
            <person name="Pimmason S."/>
            <person name="Yu B."/>
            <person name="Yasawong M."/>
        </authorList>
    </citation>
    <scope>NUCLEOTIDE SEQUENCE [LARGE SCALE GENOMIC DNA]</scope>
    <source>
        <strain evidence="2 3">IM0101</strain>
    </source>
</reference>
<dbReference type="EMBL" id="RBVX01000005">
    <property type="protein sequence ID" value="RSL34001.1"/>
    <property type="molecule type" value="Genomic_DNA"/>
</dbReference>
<protein>
    <submittedName>
        <fullName evidence="2">Uncharacterized protein</fullName>
    </submittedName>
</protein>
<gene>
    <name evidence="2" type="ORF">D7Z54_07755</name>
</gene>
<feature type="transmembrane region" description="Helical" evidence="1">
    <location>
        <begin position="161"/>
        <end position="183"/>
    </location>
</feature>
<sequence>MTKTKNQLDQKVKSYVDDLFSGVGESQQLFELKEELTTNLKEKIADYQKGGMQEEEAFKEAVISMGDLSGLVADMREIGQDKAKQSVYSTMTARISTAGLVSGIVLALFGIMVTAMLYFMDLPLVSVTGPAILIVLGGIIITYSLLTRETRKRFAMNKVRAIFYALAIGLILFGIFAGVTSGVATGEMFIAISSLMVFFLAGVGLYLGLLFTGADRRKKSI</sequence>
<feature type="transmembrane region" description="Helical" evidence="1">
    <location>
        <begin position="98"/>
        <end position="119"/>
    </location>
</feature>
<proteinExistence type="predicted"/>
<evidence type="ECO:0000313" key="3">
    <source>
        <dbReference type="Proteomes" id="UP000275076"/>
    </source>
</evidence>
<keyword evidence="1" id="KW-1133">Transmembrane helix</keyword>
<dbReference type="NCBIfam" id="NF038403">
    <property type="entry name" value="perm_prefix_1"/>
    <property type="match status" value="1"/>
</dbReference>
<keyword evidence="1" id="KW-0472">Membrane</keyword>